<keyword evidence="4" id="KW-0479">Metal-binding</keyword>
<evidence type="ECO:0000256" key="7">
    <source>
        <dbReference type="ARBA" id="ARBA00023004"/>
    </source>
</evidence>
<comment type="subcellular location">
    <subcellularLocation>
        <location evidence="1">Membrane</location>
    </subcellularLocation>
</comment>
<evidence type="ECO:0000256" key="4">
    <source>
        <dbReference type="ARBA" id="ARBA00022723"/>
    </source>
</evidence>
<dbReference type="PANTHER" id="PTHR34128:SF2">
    <property type="entry name" value="CYTOCHROME C-TYPE BIOGENESIS PROTEIN CCME HOMOLOG, MITOCHONDRIAL"/>
    <property type="match status" value="1"/>
</dbReference>
<evidence type="ECO:0000256" key="2">
    <source>
        <dbReference type="ARBA" id="ARBA00022617"/>
    </source>
</evidence>
<dbReference type="AlphaFoldDB" id="A0A7S3CSZ1"/>
<keyword evidence="7" id="KW-0408">Iron</keyword>
<evidence type="ECO:0000256" key="1">
    <source>
        <dbReference type="ARBA" id="ARBA00004370"/>
    </source>
</evidence>
<gene>
    <name evidence="9" type="ORF">SRAS04492_LOCUS7166</name>
</gene>
<sequence length="159" mass="18137">MILKRIVIFRLLFYTSLILSVGSLLEVNKNKQIEQSVTPSYFLLHSSLPGQRFKVQGVIKHDSIQMKKGTLENKFVMTDFKNDLQILFKGTFPQTFREGDMATVGGFLADPKNPTVLIATDVQANHDIEPDKWIGDTSFDKMVSINMVEPQTDFEYTKM</sequence>
<evidence type="ECO:0000256" key="8">
    <source>
        <dbReference type="ARBA" id="ARBA00023136"/>
    </source>
</evidence>
<keyword evidence="2" id="KW-0349">Heme</keyword>
<evidence type="ECO:0000313" key="9">
    <source>
        <dbReference type="EMBL" id="CAE0235359.1"/>
    </source>
</evidence>
<dbReference type="InterPro" id="IPR036127">
    <property type="entry name" value="CcmE-like_sf"/>
</dbReference>
<keyword evidence="8" id="KW-0472">Membrane</keyword>
<dbReference type="GO" id="GO:0017003">
    <property type="term" value="P:protein-heme linkage"/>
    <property type="evidence" value="ECO:0007669"/>
    <property type="project" value="InterPro"/>
</dbReference>
<dbReference type="GO" id="GO:0005886">
    <property type="term" value="C:plasma membrane"/>
    <property type="evidence" value="ECO:0007669"/>
    <property type="project" value="InterPro"/>
</dbReference>
<keyword evidence="3" id="KW-0812">Transmembrane</keyword>
<dbReference type="InterPro" id="IPR012340">
    <property type="entry name" value="NA-bd_OB-fold"/>
</dbReference>
<dbReference type="GO" id="GO:0020037">
    <property type="term" value="F:heme binding"/>
    <property type="evidence" value="ECO:0007669"/>
    <property type="project" value="InterPro"/>
</dbReference>
<dbReference type="GO" id="GO:0046872">
    <property type="term" value="F:metal ion binding"/>
    <property type="evidence" value="ECO:0007669"/>
    <property type="project" value="UniProtKB-KW"/>
</dbReference>
<evidence type="ECO:0000256" key="6">
    <source>
        <dbReference type="ARBA" id="ARBA00022989"/>
    </source>
</evidence>
<proteinExistence type="predicted"/>
<evidence type="ECO:0000256" key="3">
    <source>
        <dbReference type="ARBA" id="ARBA00022692"/>
    </source>
</evidence>
<dbReference type="InterPro" id="IPR004329">
    <property type="entry name" value="CcmE"/>
</dbReference>
<organism evidence="9">
    <name type="scientific">Strombidium rassoulzadegani</name>
    <dbReference type="NCBI Taxonomy" id="1082188"/>
    <lineage>
        <taxon>Eukaryota</taxon>
        <taxon>Sar</taxon>
        <taxon>Alveolata</taxon>
        <taxon>Ciliophora</taxon>
        <taxon>Intramacronucleata</taxon>
        <taxon>Spirotrichea</taxon>
        <taxon>Oligotrichia</taxon>
        <taxon>Strombidiidae</taxon>
        <taxon>Strombidium</taxon>
    </lineage>
</organism>
<dbReference type="PANTHER" id="PTHR34128">
    <property type="entry name" value="CYTOCHROME C-TYPE BIOGENESIS PROTEIN CCME HOMOLOG, MITOCHONDRIAL"/>
    <property type="match status" value="1"/>
</dbReference>
<protein>
    <recommendedName>
        <fullName evidence="10">Cytochrome c maturation protein CcmE</fullName>
    </recommendedName>
</protein>
<dbReference type="GO" id="GO:0017004">
    <property type="term" value="P:cytochrome complex assembly"/>
    <property type="evidence" value="ECO:0007669"/>
    <property type="project" value="UniProtKB-KW"/>
</dbReference>
<dbReference type="EMBL" id="HBIA01014223">
    <property type="protein sequence ID" value="CAE0235359.1"/>
    <property type="molecule type" value="Transcribed_RNA"/>
</dbReference>
<accession>A0A7S3CSZ1</accession>
<keyword evidence="6" id="KW-1133">Transmembrane helix</keyword>
<name>A0A7S3CSZ1_9SPIT</name>
<reference evidence="9" key="1">
    <citation type="submission" date="2021-01" db="EMBL/GenBank/DDBJ databases">
        <authorList>
            <person name="Corre E."/>
            <person name="Pelletier E."/>
            <person name="Niang G."/>
            <person name="Scheremetjew M."/>
            <person name="Finn R."/>
            <person name="Kale V."/>
            <person name="Holt S."/>
            <person name="Cochrane G."/>
            <person name="Meng A."/>
            <person name="Brown T."/>
            <person name="Cohen L."/>
        </authorList>
    </citation>
    <scope>NUCLEOTIDE SEQUENCE</scope>
    <source>
        <strain evidence="9">Ras09</strain>
    </source>
</reference>
<dbReference type="Gene3D" id="2.40.50.140">
    <property type="entry name" value="Nucleic acid-binding proteins"/>
    <property type="match status" value="1"/>
</dbReference>
<dbReference type="Pfam" id="PF03100">
    <property type="entry name" value="CcmE"/>
    <property type="match status" value="1"/>
</dbReference>
<evidence type="ECO:0008006" key="10">
    <source>
        <dbReference type="Google" id="ProtNLM"/>
    </source>
</evidence>
<keyword evidence="5" id="KW-0201">Cytochrome c-type biogenesis</keyword>
<evidence type="ECO:0000256" key="5">
    <source>
        <dbReference type="ARBA" id="ARBA00022748"/>
    </source>
</evidence>
<dbReference type="SUPFAM" id="SSF82093">
    <property type="entry name" value="Heme chaperone CcmE"/>
    <property type="match status" value="1"/>
</dbReference>